<sequence>MGQKLSSQTHVDLLKSLLQRQGTKMSEAKLQALMKVILKCYPDFPTKGVFTLPEWDLVGEALKRGQEKGQKVSPKIWLTWNLIRMALTRAPIPLVPQPEELQADSQPPSPPLYSTPPALTPPPFPATADSVIQAVLDSPRPPAVVGDSAATEPLLPPLSPVSNPAHSSPIQPALPCASSSHPVPKAPKVTSVKQAIASAPPEHRAEILPFPVMLRKNLENPDKPKRAKLTFKTIKTIKALRDSVVQNGNKAPFTMLLVKIIGQELLTPDYWYLLAEAVLSGVDYLHWKLKFGDLCVEQAIANREAGIGISYHELAGAGEFEILDDRQLLDTELICRQIARAAIGAWESLPGKHNVANSFEEIRQRPSEDFADFVDRLSVAIKCQISQPEVVDSLLRILAYQNSNADSKKELEPIKDTGSVLDFIRACQDIGTFDYKMRCAAKVKQPKGPCFACGQSGHFQRSCPRLRPKRPGPCPKCHKGRHWAKNCRYKALPDQFKDNQRQIPKKLISRQVLCLGQKGDSYEALSPENFKMNLNFSHKPSFSPAQRAVLLLK</sequence>
<dbReference type="PROSITE" id="PS50158">
    <property type="entry name" value="ZF_CCHC"/>
    <property type="match status" value="1"/>
</dbReference>
<evidence type="ECO:0000313" key="8">
    <source>
        <dbReference type="Proteomes" id="UP000002280"/>
    </source>
</evidence>
<evidence type="ECO:0000256" key="4">
    <source>
        <dbReference type="PROSITE-ProRule" id="PRU00047"/>
    </source>
</evidence>
<dbReference type="PANTHER" id="PTHR40389:SF3">
    <property type="entry name" value="IGE-BINDING PROTEIN"/>
    <property type="match status" value="1"/>
</dbReference>
<evidence type="ECO:0000256" key="3">
    <source>
        <dbReference type="ARBA" id="ARBA00022833"/>
    </source>
</evidence>
<dbReference type="Pfam" id="PF02337">
    <property type="entry name" value="Gag_p10"/>
    <property type="match status" value="1"/>
</dbReference>
<dbReference type="SUPFAM" id="SSF47836">
    <property type="entry name" value="Retroviral matrix proteins"/>
    <property type="match status" value="1"/>
</dbReference>
<dbReference type="InterPro" id="IPR036875">
    <property type="entry name" value="Znf_CCHC_sf"/>
</dbReference>
<dbReference type="InterPro" id="IPR008919">
    <property type="entry name" value="Retrov_capsid_N"/>
</dbReference>
<feature type="compositionally biased region" description="Pro residues" evidence="5">
    <location>
        <begin position="107"/>
        <end position="125"/>
    </location>
</feature>
<evidence type="ECO:0000256" key="1">
    <source>
        <dbReference type="ARBA" id="ARBA00022723"/>
    </source>
</evidence>
<reference evidence="7" key="3">
    <citation type="submission" date="2025-09" db="UniProtKB">
        <authorList>
            <consortium name="Ensembl"/>
        </authorList>
    </citation>
    <scope>IDENTIFICATION</scope>
</reference>
<dbReference type="OMA" id="LLQWQMW"/>
<dbReference type="InterPro" id="IPR045345">
    <property type="entry name" value="Gag_p24_C"/>
</dbReference>
<dbReference type="Bgee" id="ENSMODG00000051233">
    <property type="expression patterns" value="Expressed in forelimb bud and 6 other cell types or tissues"/>
</dbReference>
<feature type="region of interest" description="Disordered" evidence="5">
    <location>
        <begin position="99"/>
        <end position="126"/>
    </location>
</feature>
<dbReference type="Gene3D" id="1.10.150.490">
    <property type="entry name" value="Retroviral GAG p10 protein"/>
    <property type="match status" value="1"/>
</dbReference>
<dbReference type="InterPro" id="IPR003322">
    <property type="entry name" value="B_retro_matrix"/>
</dbReference>
<dbReference type="Pfam" id="PF00607">
    <property type="entry name" value="Gag_p24"/>
    <property type="match status" value="1"/>
</dbReference>
<keyword evidence="3" id="KW-0862">Zinc</keyword>
<dbReference type="GO" id="GO:0003676">
    <property type="term" value="F:nucleic acid binding"/>
    <property type="evidence" value="ECO:0007669"/>
    <property type="project" value="InterPro"/>
</dbReference>
<organism evidence="7 8">
    <name type="scientific">Monodelphis domestica</name>
    <name type="common">Gray short-tailed opossum</name>
    <dbReference type="NCBI Taxonomy" id="13616"/>
    <lineage>
        <taxon>Eukaryota</taxon>
        <taxon>Metazoa</taxon>
        <taxon>Chordata</taxon>
        <taxon>Craniata</taxon>
        <taxon>Vertebrata</taxon>
        <taxon>Euteleostomi</taxon>
        <taxon>Mammalia</taxon>
        <taxon>Metatheria</taxon>
        <taxon>Didelphimorphia</taxon>
        <taxon>Didelphidae</taxon>
        <taxon>Monodelphis</taxon>
    </lineage>
</organism>
<dbReference type="InterPro" id="IPR001878">
    <property type="entry name" value="Znf_CCHC"/>
</dbReference>
<dbReference type="Ensembl" id="ENSMODT00000069364.1">
    <property type="protein sequence ID" value="ENSMODP00000058880.1"/>
    <property type="gene ID" value="ENSMODG00000051233.1"/>
</dbReference>
<reference evidence="7" key="2">
    <citation type="submission" date="2025-08" db="UniProtKB">
        <authorList>
            <consortium name="Ensembl"/>
        </authorList>
    </citation>
    <scope>IDENTIFICATION</scope>
</reference>
<dbReference type="GO" id="GO:0008270">
    <property type="term" value="F:zinc ion binding"/>
    <property type="evidence" value="ECO:0007669"/>
    <property type="project" value="UniProtKB-KW"/>
</dbReference>
<dbReference type="SUPFAM" id="SSF47353">
    <property type="entry name" value="Retrovirus capsid dimerization domain-like"/>
    <property type="match status" value="1"/>
</dbReference>
<evidence type="ECO:0000256" key="5">
    <source>
        <dbReference type="SAM" id="MobiDB-lite"/>
    </source>
</evidence>
<protein>
    <submittedName>
        <fullName evidence="7">Endogenous retrovirus group K member 8 Gag polyprotein-like</fullName>
    </submittedName>
</protein>
<dbReference type="GO" id="GO:0016032">
    <property type="term" value="P:viral process"/>
    <property type="evidence" value="ECO:0007669"/>
    <property type="project" value="InterPro"/>
</dbReference>
<dbReference type="InterPro" id="IPR050195">
    <property type="entry name" value="Primate_lentivir_Gag_pol-like"/>
</dbReference>
<dbReference type="SUPFAM" id="SSF57756">
    <property type="entry name" value="Retrovirus zinc finger-like domains"/>
    <property type="match status" value="1"/>
</dbReference>
<dbReference type="InterPro" id="IPR038124">
    <property type="entry name" value="B_retro_matrix_sf"/>
</dbReference>
<dbReference type="Gene3D" id="4.10.60.10">
    <property type="entry name" value="Zinc finger, CCHC-type"/>
    <property type="match status" value="1"/>
</dbReference>
<dbReference type="InParanoid" id="A0A5F8HFL8"/>
<dbReference type="Pfam" id="PF19317">
    <property type="entry name" value="Gag_p24_C"/>
    <property type="match status" value="1"/>
</dbReference>
<dbReference type="SUPFAM" id="SSF47943">
    <property type="entry name" value="Retrovirus capsid protein, N-terminal core domain"/>
    <property type="match status" value="1"/>
</dbReference>
<evidence type="ECO:0000256" key="2">
    <source>
        <dbReference type="ARBA" id="ARBA00022771"/>
    </source>
</evidence>
<proteinExistence type="predicted"/>
<dbReference type="AlphaFoldDB" id="A0A5F8HFL8"/>
<evidence type="ECO:0000313" key="7">
    <source>
        <dbReference type="Ensembl" id="ENSMODP00000058880.1"/>
    </source>
</evidence>
<keyword evidence="1" id="KW-0479">Metal-binding</keyword>
<dbReference type="Gene3D" id="1.10.1200.30">
    <property type="match status" value="1"/>
</dbReference>
<feature type="domain" description="CCHC-type" evidence="6">
    <location>
        <begin position="450"/>
        <end position="465"/>
    </location>
</feature>
<dbReference type="Proteomes" id="UP000002280">
    <property type="component" value="Chromosome 4"/>
</dbReference>
<keyword evidence="2 4" id="KW-0863">Zinc-finger</keyword>
<dbReference type="Gene3D" id="1.10.375.10">
    <property type="entry name" value="Human Immunodeficiency Virus Type 1 Capsid Protein"/>
    <property type="match status" value="1"/>
</dbReference>
<dbReference type="Pfam" id="PF00098">
    <property type="entry name" value="zf-CCHC"/>
    <property type="match status" value="1"/>
</dbReference>
<dbReference type="KEGG" id="mdo:107649021"/>
<accession>A0A5F8HFL8</accession>
<reference evidence="7 8" key="1">
    <citation type="journal article" date="2007" name="Nature">
        <title>Genome of the marsupial Monodelphis domestica reveals innovation in non-coding sequences.</title>
        <authorList>
            <person name="Mikkelsen T.S."/>
            <person name="Wakefield M.J."/>
            <person name="Aken B."/>
            <person name="Amemiya C.T."/>
            <person name="Chang J.L."/>
            <person name="Duke S."/>
            <person name="Garber M."/>
            <person name="Gentles A.J."/>
            <person name="Goodstadt L."/>
            <person name="Heger A."/>
            <person name="Jurka J."/>
            <person name="Kamal M."/>
            <person name="Mauceli E."/>
            <person name="Searle S.M."/>
            <person name="Sharpe T."/>
            <person name="Baker M.L."/>
            <person name="Batzer M.A."/>
            <person name="Benos P.V."/>
            <person name="Belov K."/>
            <person name="Clamp M."/>
            <person name="Cook A."/>
            <person name="Cuff J."/>
            <person name="Das R."/>
            <person name="Davidow L."/>
            <person name="Deakin J.E."/>
            <person name="Fazzari M.J."/>
            <person name="Glass J.L."/>
            <person name="Grabherr M."/>
            <person name="Greally J.M."/>
            <person name="Gu W."/>
            <person name="Hore T.A."/>
            <person name="Huttley G.A."/>
            <person name="Kleber M."/>
            <person name="Jirtle R.L."/>
            <person name="Koina E."/>
            <person name="Lee J.T."/>
            <person name="Mahony S."/>
            <person name="Marra M.A."/>
            <person name="Miller R.D."/>
            <person name="Nicholls R.D."/>
            <person name="Oda M."/>
            <person name="Papenfuss A.T."/>
            <person name="Parra Z.E."/>
            <person name="Pollock D.D."/>
            <person name="Ray D.A."/>
            <person name="Schein J.E."/>
            <person name="Speed T.P."/>
            <person name="Thompson K."/>
            <person name="VandeBerg J.L."/>
            <person name="Wade C.M."/>
            <person name="Walker J.A."/>
            <person name="Waters P.D."/>
            <person name="Webber C."/>
            <person name="Weidman J.R."/>
            <person name="Xie X."/>
            <person name="Zody M.C."/>
            <person name="Baldwin J."/>
            <person name="Abdouelleil A."/>
            <person name="Abdulkadir J."/>
            <person name="Abebe A."/>
            <person name="Abera B."/>
            <person name="Abreu J."/>
            <person name="Acer S.C."/>
            <person name="Aftuck L."/>
            <person name="Alexander A."/>
            <person name="An P."/>
            <person name="Anderson E."/>
            <person name="Anderson S."/>
            <person name="Arachi H."/>
            <person name="Azer M."/>
            <person name="Bachantsang P."/>
            <person name="Barry A."/>
            <person name="Bayul T."/>
            <person name="Berlin A."/>
            <person name="Bessette D."/>
            <person name="Bloom T."/>
            <person name="Bloom T."/>
            <person name="Boguslavskiy L."/>
            <person name="Bonnet C."/>
            <person name="Boukhgalter B."/>
            <person name="Bourzgui I."/>
            <person name="Brown A."/>
            <person name="Cahill P."/>
            <person name="Channer S."/>
            <person name="Cheshatsang Y."/>
            <person name="Chuda L."/>
            <person name="Citroen M."/>
            <person name="Collymore A."/>
            <person name="Cooke P."/>
            <person name="Costello M."/>
            <person name="D'Aco K."/>
            <person name="Daza R."/>
            <person name="De Haan G."/>
            <person name="DeGray S."/>
            <person name="DeMaso C."/>
            <person name="Dhargay N."/>
            <person name="Dooley K."/>
            <person name="Dooley E."/>
            <person name="Doricent M."/>
            <person name="Dorje P."/>
            <person name="Dorjee K."/>
            <person name="Dupes A."/>
            <person name="Elong R."/>
            <person name="Falk J."/>
            <person name="Farina A."/>
            <person name="Faro S."/>
            <person name="Ferguson D."/>
            <person name="Fisher S."/>
            <person name="Foley C.D."/>
            <person name="Franke A."/>
            <person name="Friedrich D."/>
            <person name="Gadbois L."/>
            <person name="Gearin G."/>
            <person name="Gearin C.R."/>
            <person name="Giannoukos G."/>
            <person name="Goode T."/>
            <person name="Graham J."/>
            <person name="Grandbois E."/>
            <person name="Grewal S."/>
            <person name="Gyaltsen K."/>
            <person name="Hafez N."/>
            <person name="Hagos B."/>
            <person name="Hall J."/>
            <person name="Henson C."/>
            <person name="Hollinger A."/>
            <person name="Honan T."/>
            <person name="Huard M.D."/>
            <person name="Hughes L."/>
            <person name="Hurhula B."/>
            <person name="Husby M.E."/>
            <person name="Kamat A."/>
            <person name="Kanga B."/>
            <person name="Kashin S."/>
            <person name="Khazanovich D."/>
            <person name="Kisner P."/>
            <person name="Lance K."/>
            <person name="Lara M."/>
            <person name="Lee W."/>
            <person name="Lennon N."/>
            <person name="Letendre F."/>
            <person name="LeVine R."/>
            <person name="Lipovsky A."/>
            <person name="Liu X."/>
            <person name="Liu J."/>
            <person name="Liu S."/>
            <person name="Lokyitsang T."/>
            <person name="Lokyitsang Y."/>
            <person name="Lubonja R."/>
            <person name="Lui A."/>
            <person name="MacDonald P."/>
            <person name="Magnisalis V."/>
            <person name="Maru K."/>
            <person name="Matthews C."/>
            <person name="McCusker W."/>
            <person name="McDonough S."/>
            <person name="Mehta T."/>
            <person name="Meldrim J."/>
            <person name="Meneus L."/>
            <person name="Mihai O."/>
            <person name="Mihalev A."/>
            <person name="Mihova T."/>
            <person name="Mittelman R."/>
            <person name="Mlenga V."/>
            <person name="Montmayeur A."/>
            <person name="Mulrain L."/>
            <person name="Navidi A."/>
            <person name="Naylor J."/>
            <person name="Negash T."/>
            <person name="Nguyen T."/>
            <person name="Nguyen N."/>
            <person name="Nicol R."/>
            <person name="Norbu C."/>
            <person name="Norbu N."/>
            <person name="Novod N."/>
            <person name="O'Neill B."/>
            <person name="Osman S."/>
            <person name="Markiewicz E."/>
            <person name="Oyono O.L."/>
            <person name="Patti C."/>
            <person name="Phunkhang P."/>
            <person name="Pierre F."/>
            <person name="Priest M."/>
            <person name="Raghuraman S."/>
            <person name="Rege F."/>
            <person name="Reyes R."/>
            <person name="Rise C."/>
            <person name="Rogov P."/>
            <person name="Ross K."/>
            <person name="Ryan E."/>
            <person name="Settipalli S."/>
            <person name="Shea T."/>
            <person name="Sherpa N."/>
            <person name="Shi L."/>
            <person name="Shih D."/>
            <person name="Sparrow T."/>
            <person name="Spaulding J."/>
            <person name="Stalker J."/>
            <person name="Stange-Thomann N."/>
            <person name="Stavropoulos S."/>
            <person name="Stone C."/>
            <person name="Strader C."/>
            <person name="Tesfaye S."/>
            <person name="Thomson T."/>
            <person name="Thoulutsang Y."/>
            <person name="Thoulutsang D."/>
            <person name="Topham K."/>
            <person name="Topping I."/>
            <person name="Tsamla T."/>
            <person name="Vassiliev H."/>
            <person name="Vo A."/>
            <person name="Wangchuk T."/>
            <person name="Wangdi T."/>
            <person name="Weiand M."/>
            <person name="Wilkinson J."/>
            <person name="Wilson A."/>
            <person name="Yadav S."/>
            <person name="Young G."/>
            <person name="Yu Q."/>
            <person name="Zembek L."/>
            <person name="Zhong D."/>
            <person name="Zimmer A."/>
            <person name="Zwirko Z."/>
            <person name="Jaffe D.B."/>
            <person name="Alvarez P."/>
            <person name="Brockman W."/>
            <person name="Butler J."/>
            <person name="Chin C."/>
            <person name="Gnerre S."/>
            <person name="MacCallum I."/>
            <person name="Graves J.A."/>
            <person name="Ponting C.P."/>
            <person name="Breen M."/>
            <person name="Samollow P.B."/>
            <person name="Lander E.S."/>
            <person name="Lindblad-Toh K."/>
        </authorList>
    </citation>
    <scope>NUCLEOTIDE SEQUENCE [LARGE SCALE GENOMIC DNA]</scope>
</reference>
<dbReference type="SMART" id="SM00343">
    <property type="entry name" value="ZnF_C2HC"/>
    <property type="match status" value="2"/>
</dbReference>
<dbReference type="InterPro" id="IPR010999">
    <property type="entry name" value="Retrovr_matrix"/>
</dbReference>
<dbReference type="GeneTree" id="ENSGT00940000162994"/>
<dbReference type="InterPro" id="IPR008916">
    <property type="entry name" value="Retrov_capsid_C"/>
</dbReference>
<evidence type="ECO:0000259" key="6">
    <source>
        <dbReference type="PROSITE" id="PS50158"/>
    </source>
</evidence>
<dbReference type="GO" id="GO:0005198">
    <property type="term" value="F:structural molecule activity"/>
    <property type="evidence" value="ECO:0007669"/>
    <property type="project" value="InterPro"/>
</dbReference>
<dbReference type="PANTHER" id="PTHR40389">
    <property type="entry name" value="ENDOGENOUS RETROVIRUS GROUP K MEMBER 24 GAG POLYPROTEIN-RELATED"/>
    <property type="match status" value="1"/>
</dbReference>
<name>A0A5F8HFL8_MONDO</name>
<keyword evidence="8" id="KW-1185">Reference proteome</keyword>